<name>A9VIL1_BACMK</name>
<keyword evidence="1 3" id="KW-0378">Hydrolase</keyword>
<dbReference type="KEGG" id="bwe:BcerKBAB4_2670"/>
<evidence type="ECO:0000313" key="4">
    <source>
        <dbReference type="Proteomes" id="UP000002154"/>
    </source>
</evidence>
<proteinExistence type="predicted"/>
<dbReference type="InterPro" id="IPR036412">
    <property type="entry name" value="HAD-like_sf"/>
</dbReference>
<dbReference type="InterPro" id="IPR023198">
    <property type="entry name" value="PGP-like_dom2"/>
</dbReference>
<dbReference type="SFLD" id="SFLDS00003">
    <property type="entry name" value="Haloacid_Dehalogenase"/>
    <property type="match status" value="1"/>
</dbReference>
<dbReference type="InterPro" id="IPR023214">
    <property type="entry name" value="HAD_sf"/>
</dbReference>
<dbReference type="SFLD" id="SFLDG01129">
    <property type="entry name" value="C1.5:_HAD__Beta-PGM__Phosphata"/>
    <property type="match status" value="1"/>
</dbReference>
<dbReference type="Pfam" id="PF00702">
    <property type="entry name" value="Hydrolase"/>
    <property type="match status" value="1"/>
</dbReference>
<dbReference type="HOGENOM" id="CLU_045011_19_4_9"/>
<dbReference type="eggNOG" id="COG0546">
    <property type="taxonomic scope" value="Bacteria"/>
</dbReference>
<accession>A9VIL1</accession>
<organism evidence="3 4">
    <name type="scientific">Bacillus mycoides (strain KBAB4)</name>
    <name type="common">Bacillus weihenstephanensis</name>
    <dbReference type="NCBI Taxonomy" id="315730"/>
    <lineage>
        <taxon>Bacteria</taxon>
        <taxon>Bacillati</taxon>
        <taxon>Bacillota</taxon>
        <taxon>Bacilli</taxon>
        <taxon>Bacillales</taxon>
        <taxon>Bacillaceae</taxon>
        <taxon>Bacillus</taxon>
        <taxon>Bacillus cereus group</taxon>
    </lineage>
</organism>
<dbReference type="EMBL" id="CP000903">
    <property type="protein sequence ID" value="ABY43871.1"/>
    <property type="molecule type" value="Genomic_DNA"/>
</dbReference>
<dbReference type="GO" id="GO:0005829">
    <property type="term" value="C:cytosol"/>
    <property type="evidence" value="ECO:0007669"/>
    <property type="project" value="TreeGrafter"/>
</dbReference>
<dbReference type="GeneID" id="66262170"/>
<dbReference type="AlphaFoldDB" id="A9VIL1"/>
<keyword evidence="2" id="KW-0460">Magnesium</keyword>
<dbReference type="SUPFAM" id="SSF56784">
    <property type="entry name" value="HAD-like"/>
    <property type="match status" value="1"/>
</dbReference>
<dbReference type="PANTHER" id="PTHR43434:SF1">
    <property type="entry name" value="PHOSPHOGLYCOLATE PHOSPHATASE"/>
    <property type="match status" value="1"/>
</dbReference>
<dbReference type="GO" id="GO:0006281">
    <property type="term" value="P:DNA repair"/>
    <property type="evidence" value="ECO:0007669"/>
    <property type="project" value="TreeGrafter"/>
</dbReference>
<dbReference type="PANTHER" id="PTHR43434">
    <property type="entry name" value="PHOSPHOGLYCOLATE PHOSPHATASE"/>
    <property type="match status" value="1"/>
</dbReference>
<dbReference type="Gene3D" id="3.40.50.1000">
    <property type="entry name" value="HAD superfamily/HAD-like"/>
    <property type="match status" value="1"/>
</dbReference>
<evidence type="ECO:0000313" key="3">
    <source>
        <dbReference type="EMBL" id="ABY43871.1"/>
    </source>
</evidence>
<dbReference type="GO" id="GO:0008967">
    <property type="term" value="F:phosphoglycolate phosphatase activity"/>
    <property type="evidence" value="ECO:0007669"/>
    <property type="project" value="TreeGrafter"/>
</dbReference>
<dbReference type="RefSeq" id="WP_012261107.1">
    <property type="nucleotide sequence ID" value="NC_010184.1"/>
</dbReference>
<reference evidence="3 4" key="1">
    <citation type="journal article" date="2008" name="Chem. Biol. Interact.">
        <title>Extending the Bacillus cereus group genomics to putative food-borne pathogens of different toxicity.</title>
        <authorList>
            <person name="Lapidus A."/>
            <person name="Goltsman E."/>
            <person name="Auger S."/>
            <person name="Galleron N."/>
            <person name="Segurens B."/>
            <person name="Dossat C."/>
            <person name="Land M.L."/>
            <person name="Broussolle V."/>
            <person name="Brillard J."/>
            <person name="Guinebretiere M.H."/>
            <person name="Sanchis V."/>
            <person name="Nguen-The C."/>
            <person name="Lereclus D."/>
            <person name="Richardson P."/>
            <person name="Wincker P."/>
            <person name="Weissenbach J."/>
            <person name="Ehrlich S.D."/>
            <person name="Sorokin A."/>
        </authorList>
    </citation>
    <scope>NUCLEOTIDE SEQUENCE [LARGE SCALE GENOMIC DNA]</scope>
    <source>
        <strain evidence="3 4">KBAB4</strain>
    </source>
</reference>
<protein>
    <submittedName>
        <fullName evidence="3">Haloacid dehalogenase domain protein hydrolase</fullName>
    </submittedName>
</protein>
<dbReference type="InterPro" id="IPR050155">
    <property type="entry name" value="HAD-like_hydrolase_sf"/>
</dbReference>
<evidence type="ECO:0000256" key="1">
    <source>
        <dbReference type="ARBA" id="ARBA00022801"/>
    </source>
</evidence>
<dbReference type="Gene3D" id="1.10.150.240">
    <property type="entry name" value="Putative phosphatase, domain 2"/>
    <property type="match status" value="1"/>
</dbReference>
<gene>
    <name evidence="3" type="ordered locus">BcerKBAB4_2670</name>
</gene>
<evidence type="ECO:0000256" key="2">
    <source>
        <dbReference type="ARBA" id="ARBA00022842"/>
    </source>
</evidence>
<sequence length="224" mass="25491">MLQALIFDMDGTLFQTDKILELSLDDTFDHLRSLQLWNTITPIDKYREIMGVPLPKVWEALLPNHSNEVREQTDAYFLERLIENIKNGNGALYPNVKEIFSFIKENNCSIYIASNGLTEYLQAIVSYYGLDQWVTEIFSIEQIHSLNKGDLVKGILKKYDIQEAAVVGDRLSDINAAKDNGLIAIGCNFDFAQEDELAHADLVIDDLMELKGILPELKNTYITK</sequence>
<dbReference type="Proteomes" id="UP000002154">
    <property type="component" value="Chromosome"/>
</dbReference>